<gene>
    <name evidence="2" type="ORF">CTI12_AA193040</name>
</gene>
<proteinExistence type="predicted"/>
<accession>A0A2U1P518</accession>
<keyword evidence="3" id="KW-1185">Reference proteome</keyword>
<evidence type="ECO:0000256" key="1">
    <source>
        <dbReference type="SAM" id="MobiDB-lite"/>
    </source>
</evidence>
<sequence length="414" mass="47364">MTCTSFIESFGLKLFQRFSHFLSREVGCKYVSLHHKQPKVSNSSWKSSIEDPALRSSYISNMSVKEGDPVIEKVKEKKEEEFDKTLPQKAPQPSTKQLSVQDRITLFENKQKEIDSLTGSGGKPAVMENELCRQPSDLTHPHSSAPSVVPRRCSGASDTGDEEAELKPKVRTTAVIKSVEAEPKDLESVENQSGEFSLQEKETRKQVQRQSKRNQELNENLFLKADELEKLFAQHKLRIRERQTPRLTYRKQVADPPKMASFIPMDFMPNSRGNSYDSYAKKREARLRELWDRNRATMKLMYDSLTKLSWPISKQDSVTVSHHRAERLRLFLKNKKVLSFPIVMIKDDEGNVSRLLDPKPFVKNRLVKNFSTSTPRTASARILKSTPKVCNAPNLSYLRKDSMKAYSAARKIAA</sequence>
<dbReference type="AlphaFoldDB" id="A0A2U1P518"/>
<evidence type="ECO:0000313" key="3">
    <source>
        <dbReference type="Proteomes" id="UP000245207"/>
    </source>
</evidence>
<evidence type="ECO:0000313" key="2">
    <source>
        <dbReference type="EMBL" id="PWA80864.1"/>
    </source>
</evidence>
<dbReference type="EMBL" id="PKPP01001663">
    <property type="protein sequence ID" value="PWA80864.1"/>
    <property type="molecule type" value="Genomic_DNA"/>
</dbReference>
<dbReference type="PANTHER" id="PTHR31008">
    <property type="entry name" value="COP1-INTERACTING PROTEIN-RELATED"/>
    <property type="match status" value="1"/>
</dbReference>
<name>A0A2U1P518_ARTAN</name>
<dbReference type="OrthoDB" id="767933at2759"/>
<organism evidence="2 3">
    <name type="scientific">Artemisia annua</name>
    <name type="common">Sweet wormwood</name>
    <dbReference type="NCBI Taxonomy" id="35608"/>
    <lineage>
        <taxon>Eukaryota</taxon>
        <taxon>Viridiplantae</taxon>
        <taxon>Streptophyta</taxon>
        <taxon>Embryophyta</taxon>
        <taxon>Tracheophyta</taxon>
        <taxon>Spermatophyta</taxon>
        <taxon>Magnoliopsida</taxon>
        <taxon>eudicotyledons</taxon>
        <taxon>Gunneridae</taxon>
        <taxon>Pentapetalae</taxon>
        <taxon>asterids</taxon>
        <taxon>campanulids</taxon>
        <taxon>Asterales</taxon>
        <taxon>Asteraceae</taxon>
        <taxon>Asteroideae</taxon>
        <taxon>Anthemideae</taxon>
        <taxon>Artemisiinae</taxon>
        <taxon>Artemisia</taxon>
    </lineage>
</organism>
<feature type="region of interest" description="Disordered" evidence="1">
    <location>
        <begin position="182"/>
        <end position="213"/>
    </location>
</feature>
<comment type="caution">
    <text evidence="2">The sequence shown here is derived from an EMBL/GenBank/DDBJ whole genome shotgun (WGS) entry which is preliminary data.</text>
</comment>
<dbReference type="PANTHER" id="PTHR31008:SF15">
    <property type="entry name" value="GPI-ANCHORED ADHESIN-LIKE PROTEIN"/>
    <property type="match status" value="1"/>
</dbReference>
<feature type="region of interest" description="Disordered" evidence="1">
    <location>
        <begin position="135"/>
        <end position="166"/>
    </location>
</feature>
<reference evidence="2 3" key="1">
    <citation type="journal article" date="2018" name="Mol. Plant">
        <title>The genome of Artemisia annua provides insight into the evolution of Asteraceae family and artemisinin biosynthesis.</title>
        <authorList>
            <person name="Shen Q."/>
            <person name="Zhang L."/>
            <person name="Liao Z."/>
            <person name="Wang S."/>
            <person name="Yan T."/>
            <person name="Shi P."/>
            <person name="Liu M."/>
            <person name="Fu X."/>
            <person name="Pan Q."/>
            <person name="Wang Y."/>
            <person name="Lv Z."/>
            <person name="Lu X."/>
            <person name="Zhang F."/>
            <person name="Jiang W."/>
            <person name="Ma Y."/>
            <person name="Chen M."/>
            <person name="Hao X."/>
            <person name="Li L."/>
            <person name="Tang Y."/>
            <person name="Lv G."/>
            <person name="Zhou Y."/>
            <person name="Sun X."/>
            <person name="Brodelius P.E."/>
            <person name="Rose J.K.C."/>
            <person name="Tang K."/>
        </authorList>
    </citation>
    <scope>NUCLEOTIDE SEQUENCE [LARGE SCALE GENOMIC DNA]</scope>
    <source>
        <strain evidence="3">cv. Huhao1</strain>
        <tissue evidence="2">Leaf</tissue>
    </source>
</reference>
<protein>
    <submittedName>
        <fullName evidence="2">Uncharacterized protein</fullName>
    </submittedName>
</protein>
<dbReference type="Proteomes" id="UP000245207">
    <property type="component" value="Unassembled WGS sequence"/>
</dbReference>